<accession>A0A1S8N2M1</accession>
<dbReference type="AlphaFoldDB" id="A0A1S8N2M1"/>
<dbReference type="RefSeq" id="WP_176127640.1">
    <property type="nucleotide sequence ID" value="NZ_LZYZ01000006.1"/>
</dbReference>
<gene>
    <name evidence="2" type="ORF">CLOSAC_32940</name>
</gene>
<evidence type="ECO:0000256" key="1">
    <source>
        <dbReference type="SAM" id="MobiDB-lite"/>
    </source>
</evidence>
<evidence type="ECO:0000313" key="2">
    <source>
        <dbReference type="EMBL" id="OOM10673.1"/>
    </source>
</evidence>
<comment type="caution">
    <text evidence="2">The sequence shown here is derived from an EMBL/GenBank/DDBJ whole genome shotgun (WGS) entry which is preliminary data.</text>
</comment>
<name>A0A1S8N2M1_CLOSA</name>
<dbReference type="Proteomes" id="UP000191154">
    <property type="component" value="Unassembled WGS sequence"/>
</dbReference>
<organism evidence="2 3">
    <name type="scientific">Clostridium saccharobutylicum</name>
    <dbReference type="NCBI Taxonomy" id="169679"/>
    <lineage>
        <taxon>Bacteria</taxon>
        <taxon>Bacillati</taxon>
        <taxon>Bacillota</taxon>
        <taxon>Clostridia</taxon>
        <taxon>Eubacteriales</taxon>
        <taxon>Clostridiaceae</taxon>
        <taxon>Clostridium</taxon>
    </lineage>
</organism>
<dbReference type="EMBL" id="LZYZ01000006">
    <property type="protein sequence ID" value="OOM10673.1"/>
    <property type="molecule type" value="Genomic_DNA"/>
</dbReference>
<proteinExistence type="predicted"/>
<evidence type="ECO:0000313" key="3">
    <source>
        <dbReference type="Proteomes" id="UP000191154"/>
    </source>
</evidence>
<sequence length="54" mass="6166">MAKDSQPDNKVARMEKCNYQTPITEEGHNHNPNAKHKSVEQQGVSSQHFNRFGN</sequence>
<feature type="compositionally biased region" description="Basic and acidic residues" evidence="1">
    <location>
        <begin position="1"/>
        <end position="16"/>
    </location>
</feature>
<reference evidence="2 3" key="1">
    <citation type="submission" date="2016-05" db="EMBL/GenBank/DDBJ databases">
        <title>Microbial solvent formation.</title>
        <authorList>
            <person name="Poehlein A."/>
            <person name="Montoya Solano J.D."/>
            <person name="Flitsch S."/>
            <person name="Krabben P."/>
            <person name="Duerre P."/>
            <person name="Daniel R."/>
        </authorList>
    </citation>
    <scope>NUCLEOTIDE SEQUENCE [LARGE SCALE GENOMIC DNA]</scope>
    <source>
        <strain evidence="2 3">L1-8</strain>
    </source>
</reference>
<protein>
    <submittedName>
        <fullName evidence="2">Uncharacterized protein</fullName>
    </submittedName>
</protein>
<feature type="compositionally biased region" description="Polar residues" evidence="1">
    <location>
        <begin position="40"/>
        <end position="54"/>
    </location>
</feature>
<feature type="region of interest" description="Disordered" evidence="1">
    <location>
        <begin position="1"/>
        <end position="54"/>
    </location>
</feature>